<keyword evidence="1" id="KW-0472">Membrane</keyword>
<dbReference type="RefSeq" id="WP_239232859.1">
    <property type="nucleotide sequence ID" value="NZ_JAKRCZ010000003.1"/>
</dbReference>
<organism evidence="2 3">
    <name type="scientific">Brevibacterium ravenspurgense</name>
    <dbReference type="NCBI Taxonomy" id="479117"/>
    <lineage>
        <taxon>Bacteria</taxon>
        <taxon>Bacillati</taxon>
        <taxon>Actinomycetota</taxon>
        <taxon>Actinomycetes</taxon>
        <taxon>Micrococcales</taxon>
        <taxon>Brevibacteriaceae</taxon>
        <taxon>Brevibacterium</taxon>
    </lineage>
</organism>
<keyword evidence="3" id="KW-1185">Reference proteome</keyword>
<dbReference type="EMBL" id="LQQC01000007">
    <property type="protein sequence ID" value="KXZ59051.1"/>
    <property type="molecule type" value="Genomic_DNA"/>
</dbReference>
<accession>A0A150HAI8</accession>
<keyword evidence="1" id="KW-0812">Transmembrane</keyword>
<name>A0A150HAI8_9MICO</name>
<proteinExistence type="predicted"/>
<feature type="transmembrane region" description="Helical" evidence="1">
    <location>
        <begin position="21"/>
        <end position="40"/>
    </location>
</feature>
<dbReference type="PATRIC" id="fig|479117.4.peg.606"/>
<reference evidence="2 3" key="1">
    <citation type="submission" date="2016-01" db="EMBL/GenBank/DDBJ databases">
        <title>Use of Whole Genome Sequencing to ascertain that Brevibacterium massiliense (Roux, Raoult 2009) is a later heterotypic synonym of Brevibacterium ravenspurgense (Mages 2008).</title>
        <authorList>
            <person name="Bernier A.-M."/>
            <person name="Burdz T."/>
            <person name="Huynh C."/>
            <person name="Pachecho A.L."/>
            <person name="Wiebe D."/>
            <person name="Bonner C."/>
            <person name="Bernard K."/>
        </authorList>
    </citation>
    <scope>NUCLEOTIDE SEQUENCE [LARGE SCALE GENOMIC DNA]</scope>
    <source>
        <strain evidence="2 3">CCUG56047</strain>
    </source>
</reference>
<evidence type="ECO:0000313" key="2">
    <source>
        <dbReference type="EMBL" id="KXZ59051.1"/>
    </source>
</evidence>
<gene>
    <name evidence="2" type="ORF">Bravens_00604</name>
</gene>
<evidence type="ECO:0000256" key="1">
    <source>
        <dbReference type="SAM" id="Phobius"/>
    </source>
</evidence>
<dbReference type="AlphaFoldDB" id="A0A150HAI8"/>
<protein>
    <submittedName>
        <fullName evidence="2">Uncharacterized protein</fullName>
    </submittedName>
</protein>
<keyword evidence="1" id="KW-1133">Transmembrane helix</keyword>
<comment type="caution">
    <text evidence="2">The sequence shown here is derived from an EMBL/GenBank/DDBJ whole genome shotgun (WGS) entry which is preliminary data.</text>
</comment>
<sequence length="131" mass="13368">MSTQQTRQAQRHRRADRGSMPAIAVSLMGLAAVLIAGLGLTSKVILVSARADGSADLAALAAADAARGIRTGDPCDVAKKLIEADGFTMDDCIARPDLGRAKVTVKAKLPAPFPAVKRSAVAGGPQPHTAG</sequence>
<dbReference type="Proteomes" id="UP000243589">
    <property type="component" value="Unassembled WGS sequence"/>
</dbReference>
<evidence type="ECO:0000313" key="3">
    <source>
        <dbReference type="Proteomes" id="UP000243589"/>
    </source>
</evidence>